<proteinExistence type="predicted"/>
<organism evidence="2 3">
    <name type="scientific">Trifolium medium</name>
    <dbReference type="NCBI Taxonomy" id="97028"/>
    <lineage>
        <taxon>Eukaryota</taxon>
        <taxon>Viridiplantae</taxon>
        <taxon>Streptophyta</taxon>
        <taxon>Embryophyta</taxon>
        <taxon>Tracheophyta</taxon>
        <taxon>Spermatophyta</taxon>
        <taxon>Magnoliopsida</taxon>
        <taxon>eudicotyledons</taxon>
        <taxon>Gunneridae</taxon>
        <taxon>Pentapetalae</taxon>
        <taxon>rosids</taxon>
        <taxon>fabids</taxon>
        <taxon>Fabales</taxon>
        <taxon>Fabaceae</taxon>
        <taxon>Papilionoideae</taxon>
        <taxon>50 kb inversion clade</taxon>
        <taxon>NPAAA clade</taxon>
        <taxon>Hologalegina</taxon>
        <taxon>IRL clade</taxon>
        <taxon>Trifolieae</taxon>
        <taxon>Trifolium</taxon>
    </lineage>
</organism>
<feature type="region of interest" description="Disordered" evidence="1">
    <location>
        <begin position="22"/>
        <end position="54"/>
    </location>
</feature>
<dbReference type="EMBL" id="LXQA010326746">
    <property type="protein sequence ID" value="MCI44152.1"/>
    <property type="molecule type" value="Genomic_DNA"/>
</dbReference>
<dbReference type="AlphaFoldDB" id="A0A392S6V0"/>
<dbReference type="Proteomes" id="UP000265520">
    <property type="component" value="Unassembled WGS sequence"/>
</dbReference>
<keyword evidence="3" id="KW-1185">Reference proteome</keyword>
<evidence type="ECO:0000313" key="3">
    <source>
        <dbReference type="Proteomes" id="UP000265520"/>
    </source>
</evidence>
<accession>A0A392S6V0</accession>
<feature type="compositionally biased region" description="Basic and acidic residues" evidence="1">
    <location>
        <begin position="44"/>
        <end position="54"/>
    </location>
</feature>
<evidence type="ECO:0000256" key="1">
    <source>
        <dbReference type="SAM" id="MobiDB-lite"/>
    </source>
</evidence>
<reference evidence="2 3" key="1">
    <citation type="journal article" date="2018" name="Front. Plant Sci.">
        <title>Red Clover (Trifolium pratense) and Zigzag Clover (T. medium) - A Picture of Genomic Similarities and Differences.</title>
        <authorList>
            <person name="Dluhosova J."/>
            <person name="Istvanek J."/>
            <person name="Nedelnik J."/>
            <person name="Repkova J."/>
        </authorList>
    </citation>
    <scope>NUCLEOTIDE SEQUENCE [LARGE SCALE GENOMIC DNA]</scope>
    <source>
        <strain evidence="3">cv. 10/8</strain>
        <tissue evidence="2">Leaf</tissue>
    </source>
</reference>
<comment type="caution">
    <text evidence="2">The sequence shown here is derived from an EMBL/GenBank/DDBJ whole genome shotgun (WGS) entry which is preliminary data.</text>
</comment>
<sequence>MHVKFDDNEPDKMSELVEGISDLKVSDDEASEPMSILEPMEVSGPEKADTEASP</sequence>
<evidence type="ECO:0000313" key="2">
    <source>
        <dbReference type="EMBL" id="MCI44152.1"/>
    </source>
</evidence>
<name>A0A392S6V0_9FABA</name>
<protein>
    <submittedName>
        <fullName evidence="2">Uncharacterized protein</fullName>
    </submittedName>
</protein>